<dbReference type="EMBL" id="CP157743">
    <property type="protein sequence ID" value="XBS20408.1"/>
    <property type="molecule type" value="Genomic_DNA"/>
</dbReference>
<name>A0AAU7NTW6_9GAMM</name>
<dbReference type="Pfam" id="PF05569">
    <property type="entry name" value="Peptidase_M56"/>
    <property type="match status" value="1"/>
</dbReference>
<gene>
    <name evidence="3" type="ORF">Q9L42_018985</name>
</gene>
<keyword evidence="1" id="KW-0472">Membrane</keyword>
<keyword evidence="4" id="KW-1185">Reference proteome</keyword>
<evidence type="ECO:0000313" key="3">
    <source>
        <dbReference type="EMBL" id="XBS20408.1"/>
    </source>
</evidence>
<reference evidence="3 4" key="1">
    <citation type="journal article" date="2024" name="Microbiology">
        <title>Methylomarinum rosea sp. nov., a novel halophilic methanotrophic bacterium from the hypersaline Lake Elton.</title>
        <authorList>
            <person name="Suleimanov R.Z."/>
            <person name="Oshkin I.Y."/>
            <person name="Danilova O.V."/>
            <person name="Suzina N.E."/>
            <person name="Dedysh S.N."/>
        </authorList>
    </citation>
    <scope>NUCLEOTIDE SEQUENCE [LARGE SCALE GENOMIC DNA]</scope>
    <source>
        <strain evidence="3 4">Ch1-1</strain>
    </source>
</reference>
<organism evidence="3 4">
    <name type="scientific">Methylomarinum roseum</name>
    <dbReference type="NCBI Taxonomy" id="3067653"/>
    <lineage>
        <taxon>Bacteria</taxon>
        <taxon>Pseudomonadati</taxon>
        <taxon>Pseudomonadota</taxon>
        <taxon>Gammaproteobacteria</taxon>
        <taxon>Methylococcales</taxon>
        <taxon>Methylococcaceae</taxon>
        <taxon>Methylomarinum</taxon>
    </lineage>
</organism>
<accession>A0AAU7NTW6</accession>
<feature type="transmembrane region" description="Helical" evidence="1">
    <location>
        <begin position="295"/>
        <end position="315"/>
    </location>
</feature>
<dbReference type="InterPro" id="IPR052173">
    <property type="entry name" value="Beta-lactam_resp_regulator"/>
</dbReference>
<evidence type="ECO:0000313" key="4">
    <source>
        <dbReference type="Proteomes" id="UP001225378"/>
    </source>
</evidence>
<keyword evidence="1" id="KW-0812">Transmembrane</keyword>
<protein>
    <submittedName>
        <fullName evidence="3">M56 family metallopeptidase</fullName>
    </submittedName>
</protein>
<dbReference type="RefSeq" id="WP_349431614.1">
    <property type="nucleotide sequence ID" value="NZ_CP157743.1"/>
</dbReference>
<dbReference type="PANTHER" id="PTHR34978:SF3">
    <property type="entry name" value="SLR0241 PROTEIN"/>
    <property type="match status" value="1"/>
</dbReference>
<evidence type="ECO:0000259" key="2">
    <source>
        <dbReference type="Pfam" id="PF05569"/>
    </source>
</evidence>
<feature type="transmembrane region" description="Helical" evidence="1">
    <location>
        <begin position="46"/>
        <end position="67"/>
    </location>
</feature>
<dbReference type="Proteomes" id="UP001225378">
    <property type="component" value="Chromosome"/>
</dbReference>
<sequence length="321" mass="36083">MSMHFLQSGILATFFFGGLLSLLSAIGYPGFRRHLLALPCHFRSKLLVMGLCAPLILGILVTLFGLLPSWMVDHDEATEHCATHANGMAHLCWFDPLVHLSDHFWTIGAGLMACVVGYGMIAALLFCLRNRRFQATLNLISKYDAEHRVYRIDSERSFVFSAGLFAPRAFISSQLIEQLSSPHLAVVLAHEQSHCRRRDVLWRQCLRITGLLHFSPTRRLMLEDLELAQEQICDTEAAQRVGDRLLVAETLIKIVRQHSVSLPEAHPAISAFNGSHIELRIRQLLEQPEPLPPSMAWLSASLFVLLLSVVVSLTMPLHHLF</sequence>
<keyword evidence="1" id="KW-1133">Transmembrane helix</keyword>
<dbReference type="PANTHER" id="PTHR34978">
    <property type="entry name" value="POSSIBLE SENSOR-TRANSDUCER PROTEIN BLAR"/>
    <property type="match status" value="1"/>
</dbReference>
<feature type="domain" description="Peptidase M56" evidence="2">
    <location>
        <begin position="160"/>
        <end position="282"/>
    </location>
</feature>
<feature type="transmembrane region" description="Helical" evidence="1">
    <location>
        <begin position="104"/>
        <end position="128"/>
    </location>
</feature>
<dbReference type="Gene3D" id="3.30.2010.10">
    <property type="entry name" value="Metalloproteases ('zincins'), catalytic domain"/>
    <property type="match status" value="1"/>
</dbReference>
<feature type="transmembrane region" description="Helical" evidence="1">
    <location>
        <begin position="6"/>
        <end position="26"/>
    </location>
</feature>
<evidence type="ECO:0000256" key="1">
    <source>
        <dbReference type="SAM" id="Phobius"/>
    </source>
</evidence>
<dbReference type="CDD" id="cd07326">
    <property type="entry name" value="M56_BlaR1_MecR1_like"/>
    <property type="match status" value="1"/>
</dbReference>
<proteinExistence type="predicted"/>
<dbReference type="InterPro" id="IPR008756">
    <property type="entry name" value="Peptidase_M56"/>
</dbReference>
<dbReference type="AlphaFoldDB" id="A0AAU7NTW6"/>
<dbReference type="KEGG" id="mech:Q9L42_018985"/>